<sequence>KTSDLTLLCKANMSIGAGNILFVRFIMGKTFEGQLLSRFPGTDFAMCPLLAFNLALITQQSPAASILSQLPEQHLLLQSALTPAMPLIYLIEHPGAVSSLRKRAIDNPRSCYASPGIVME</sequence>
<protein>
    <submittedName>
        <fullName evidence="1">Uncharacterized protein</fullName>
    </submittedName>
</protein>
<feature type="non-terminal residue" evidence="1">
    <location>
        <position position="1"/>
    </location>
</feature>
<gene>
    <name evidence="1" type="ORF">PHMEG_00040685</name>
</gene>
<dbReference type="STRING" id="4795.A0A225UEB4"/>
<name>A0A225UEB4_9STRA</name>
<organism evidence="1 2">
    <name type="scientific">Phytophthora megakarya</name>
    <dbReference type="NCBI Taxonomy" id="4795"/>
    <lineage>
        <taxon>Eukaryota</taxon>
        <taxon>Sar</taxon>
        <taxon>Stramenopiles</taxon>
        <taxon>Oomycota</taxon>
        <taxon>Peronosporomycetes</taxon>
        <taxon>Peronosporales</taxon>
        <taxon>Peronosporaceae</taxon>
        <taxon>Phytophthora</taxon>
    </lineage>
</organism>
<keyword evidence="2" id="KW-1185">Reference proteome</keyword>
<dbReference type="Proteomes" id="UP000198211">
    <property type="component" value="Unassembled WGS sequence"/>
</dbReference>
<dbReference type="AlphaFoldDB" id="A0A225UEB4"/>
<dbReference type="EMBL" id="NBNE01021471">
    <property type="protein sequence ID" value="OWY90946.1"/>
    <property type="molecule type" value="Genomic_DNA"/>
</dbReference>
<proteinExistence type="predicted"/>
<evidence type="ECO:0000313" key="2">
    <source>
        <dbReference type="Proteomes" id="UP000198211"/>
    </source>
</evidence>
<reference evidence="2" key="1">
    <citation type="submission" date="2017-03" db="EMBL/GenBank/DDBJ databases">
        <title>Phytopthora megakarya and P. palmivora, two closely related causual agents of cacao black pod achieved similar genome size and gene model numbers by different mechanisms.</title>
        <authorList>
            <person name="Ali S."/>
            <person name="Shao J."/>
            <person name="Larry D.J."/>
            <person name="Kronmiller B."/>
            <person name="Shen D."/>
            <person name="Strem M.D."/>
            <person name="Melnick R.L."/>
            <person name="Guiltinan M.J."/>
            <person name="Tyler B.M."/>
            <person name="Meinhardt L.W."/>
            <person name="Bailey B.A."/>
        </authorList>
    </citation>
    <scope>NUCLEOTIDE SEQUENCE [LARGE SCALE GENOMIC DNA]</scope>
    <source>
        <strain evidence="2">zdho120</strain>
    </source>
</reference>
<comment type="caution">
    <text evidence="1">The sequence shown here is derived from an EMBL/GenBank/DDBJ whole genome shotgun (WGS) entry which is preliminary data.</text>
</comment>
<evidence type="ECO:0000313" key="1">
    <source>
        <dbReference type="EMBL" id="OWY90946.1"/>
    </source>
</evidence>
<accession>A0A225UEB4</accession>